<dbReference type="EC" id="3.1.-.-" evidence="9"/>
<dbReference type="CDD" id="cd07714">
    <property type="entry name" value="RNaseJ_MBL-fold"/>
    <property type="match status" value="1"/>
</dbReference>
<dbReference type="InterPro" id="IPR036866">
    <property type="entry name" value="RibonucZ/Hydroxyglut_hydro"/>
</dbReference>
<keyword evidence="3 12" id="KW-0479">Metal-binding</keyword>
<feature type="binding site" evidence="9 11">
    <location>
        <begin position="406"/>
        <end position="410"/>
    </location>
    <ligand>
        <name>substrate</name>
    </ligand>
</feature>
<comment type="subcellular location">
    <subcellularLocation>
        <location evidence="9">Cytoplasm</location>
    </subcellularLocation>
</comment>
<evidence type="ECO:0000256" key="11">
    <source>
        <dbReference type="PIRSR" id="PIRSR004803-2"/>
    </source>
</evidence>
<dbReference type="InterPro" id="IPR042173">
    <property type="entry name" value="RNase_J_2"/>
</dbReference>
<gene>
    <name evidence="9" type="primary">rnj</name>
    <name evidence="15" type="ORF">NCTC9935_01455</name>
</gene>
<dbReference type="Gene3D" id="3.40.50.10710">
    <property type="entry name" value="Metallo-hydrolase/oxidoreductase"/>
    <property type="match status" value="1"/>
</dbReference>
<evidence type="ECO:0000256" key="13">
    <source>
        <dbReference type="SAM" id="MobiDB-lite"/>
    </source>
</evidence>
<evidence type="ECO:0000256" key="2">
    <source>
        <dbReference type="ARBA" id="ARBA00022722"/>
    </source>
</evidence>
<dbReference type="InterPro" id="IPR055132">
    <property type="entry name" value="RNase_J_b_CASP"/>
</dbReference>
<comment type="cofactor">
    <cofactor evidence="12">
        <name>Ca(2+)</name>
        <dbReference type="ChEBI" id="CHEBI:29108"/>
    </cofactor>
    <text evidence="12">Binds 1 Ca(2+) cation per subunit. Seen in 1 crystal structure, it is not clear if it is physiologically important.</text>
</comment>
<dbReference type="SMART" id="SM00849">
    <property type="entry name" value="Lactamase_B"/>
    <property type="match status" value="1"/>
</dbReference>
<feature type="binding site" evidence="12">
    <location>
        <position position="117"/>
    </location>
    <ligand>
        <name>Zn(2+)</name>
        <dbReference type="ChEBI" id="CHEBI:29105"/>
        <label>1</label>
        <note>catalytic</note>
    </ligand>
</feature>
<dbReference type="HAMAP" id="MF_01491">
    <property type="entry name" value="RNase_J_bact"/>
    <property type="match status" value="1"/>
</dbReference>
<dbReference type="InterPro" id="IPR041636">
    <property type="entry name" value="RNase_J_C"/>
</dbReference>
<keyword evidence="4 9" id="KW-0255">Endonuclease</keyword>
<evidence type="ECO:0000256" key="8">
    <source>
        <dbReference type="ARBA" id="ARBA00022884"/>
    </source>
</evidence>
<dbReference type="Gene3D" id="3.10.20.580">
    <property type="match status" value="1"/>
</dbReference>
<evidence type="ECO:0000256" key="5">
    <source>
        <dbReference type="ARBA" id="ARBA00022801"/>
    </source>
</evidence>
<dbReference type="Gene3D" id="3.60.15.10">
    <property type="entry name" value="Ribonuclease Z/Hydroxyacylglutathione hydrolase-like"/>
    <property type="match status" value="1"/>
</dbReference>
<feature type="domain" description="Metallo-beta-lactamase" evidence="14">
    <location>
        <begin position="62"/>
        <end position="257"/>
    </location>
</feature>
<evidence type="ECO:0000259" key="14">
    <source>
        <dbReference type="SMART" id="SM00849"/>
    </source>
</evidence>
<dbReference type="AlphaFoldDB" id="A0A2X0VEJ6"/>
<dbReference type="EMBL" id="UAPR01000005">
    <property type="protein sequence ID" value="SPT55937.1"/>
    <property type="molecule type" value="Genomic_DNA"/>
</dbReference>
<comment type="subunit">
    <text evidence="9">Homodimer, may be a subunit of the RNA degradosome.</text>
</comment>
<dbReference type="GO" id="GO:0004534">
    <property type="term" value="F:5'-3' RNA exonuclease activity"/>
    <property type="evidence" value="ECO:0007669"/>
    <property type="project" value="UniProtKB-UniRule"/>
</dbReference>
<protein>
    <recommendedName>
        <fullName evidence="9">Ribonuclease J</fullName>
        <shortName evidence="9">RNase J</shortName>
        <ecNumber evidence="9">3.1.-.-</ecNumber>
    </recommendedName>
</protein>
<feature type="compositionally biased region" description="Basic and acidic residues" evidence="13">
    <location>
        <begin position="1"/>
        <end position="10"/>
    </location>
</feature>
<keyword evidence="12" id="KW-0106">Calcium</keyword>
<dbReference type="Proteomes" id="UP000250192">
    <property type="component" value="Unassembled WGS sequence"/>
</dbReference>
<feature type="binding site" evidence="12">
    <location>
        <position position="115"/>
    </location>
    <ligand>
        <name>Zn(2+)</name>
        <dbReference type="ChEBI" id="CHEBI:29105"/>
        <label>1</label>
        <note>catalytic</note>
    </ligand>
</feature>
<accession>A0A2X0VEJ6</accession>
<feature type="active site" description="Proton acceptor" evidence="10">
    <location>
        <position position="410"/>
    </location>
</feature>
<keyword evidence="16" id="KW-1185">Reference proteome</keyword>
<dbReference type="Pfam" id="PF00753">
    <property type="entry name" value="Lactamase_B"/>
    <property type="match status" value="1"/>
</dbReference>
<feature type="binding site" evidence="12">
    <location>
        <position position="432"/>
    </location>
    <ligand>
        <name>Zn(2+)</name>
        <dbReference type="ChEBI" id="CHEBI:29105"/>
        <label>1</label>
        <note>catalytic</note>
    </ligand>
</feature>
<evidence type="ECO:0000256" key="6">
    <source>
        <dbReference type="ARBA" id="ARBA00022833"/>
    </source>
</evidence>
<evidence type="ECO:0000256" key="4">
    <source>
        <dbReference type="ARBA" id="ARBA00022759"/>
    </source>
</evidence>
<dbReference type="Pfam" id="PF07521">
    <property type="entry name" value="RMMBL"/>
    <property type="match status" value="1"/>
</dbReference>
<feature type="binding site" evidence="11">
    <location>
        <begin position="274"/>
        <end position="276"/>
    </location>
    <ligand>
        <name>substrate</name>
    </ligand>
</feature>
<comment type="similarity">
    <text evidence="9">Belongs to the metallo-beta-lactamase superfamily. RNA-metabolizing metallo-beta-lactamase-like family. Bacterial RNase J subfamily.</text>
</comment>
<evidence type="ECO:0000313" key="15">
    <source>
        <dbReference type="EMBL" id="SPT55937.1"/>
    </source>
</evidence>
<dbReference type="STRING" id="1660.APY09_09135"/>
<dbReference type="PANTHER" id="PTHR43694:SF1">
    <property type="entry name" value="RIBONUCLEASE J"/>
    <property type="match status" value="1"/>
</dbReference>
<feature type="binding site" evidence="12">
    <location>
        <position position="119"/>
    </location>
    <ligand>
        <name>Zn(2+)</name>
        <dbReference type="ChEBI" id="CHEBI:29105"/>
        <label>1</label>
        <note>catalytic</note>
    </ligand>
</feature>
<dbReference type="GO" id="GO:0006364">
    <property type="term" value="P:rRNA processing"/>
    <property type="evidence" value="ECO:0007669"/>
    <property type="project" value="UniProtKB-UniRule"/>
</dbReference>
<dbReference type="NCBIfam" id="TIGR00649">
    <property type="entry name" value="MG423"/>
    <property type="match status" value="1"/>
</dbReference>
<dbReference type="Pfam" id="PF22505">
    <property type="entry name" value="RNase_J_b_CASP"/>
    <property type="match status" value="1"/>
</dbReference>
<sequence length="594" mass="64479">MAPDRAKCEGADPSDMAPDSGKAAPTWHTGIMKSLYENLSEPAPLEEGALRVIPLGGLGEVGRNMNVLEYRGKLLVVDCGVLFPEETQPGVDLILPDFSWIEDRMDDVVGLVLTHGHEDHIGAVPYLLKLRNDIPIYGSDLTLAFVAPKLREHRLPEPGLNVVAEGDRLTVGPFDLEFVSVTHSIPDALAVFVRSDAGNVLITGDFKMDQLPLDRRLTDLRAFARMGEEGVDLFMVDSTNALVPGFITPEREIGPVLDQVFGEAAGQIVVASFASHVHRVQQVINAAAHHGRRVTFVGRSMERNMRIAEEKGYLSIPDGLIVDLKGIGELPPSQRVYMATGSQGEPMAALSRMSVGSHRTVTIEPGDMVVLASSLIPGNENSVYRVINDLTRLGARVVSKENAKVHVSGHASAGELIYCYNIVQPKNVMPIHGEVRHLVGNGQLAVKTGIDPQNVVLAEDGVTVDLKDGVARVSGIVPCEYVYVDGRSIGEISEDELETRRTLGSEGFISIFAVVERDSGMVLAGPEIRAFGMAEDDSVFEEILPDVAQALKDAAAPGGQDPYVLQQAMRRVIGRWVARRLRRRPMIVPVVTEQ</sequence>
<keyword evidence="7 9" id="KW-0269">Exonuclease</keyword>
<evidence type="ECO:0000256" key="1">
    <source>
        <dbReference type="ARBA" id="ARBA00022490"/>
    </source>
</evidence>
<comment type="cofactor">
    <cofactor evidence="12">
        <name>Zn(2+)</name>
        <dbReference type="ChEBI" id="CHEBI:29105"/>
    </cofactor>
    <text evidence="12">Binds 2 Zn(2+) ions per subunit. It is not clear if Zn(2+) or Mg(2+) is physiologically important.</text>
</comment>
<dbReference type="PANTHER" id="PTHR43694">
    <property type="entry name" value="RIBONUCLEASE J"/>
    <property type="match status" value="1"/>
</dbReference>
<dbReference type="InterPro" id="IPR004613">
    <property type="entry name" value="RNase_J"/>
</dbReference>
<feature type="binding site" evidence="12">
    <location>
        <position position="120"/>
    </location>
    <ligand>
        <name>Zn(2+)</name>
        <dbReference type="ChEBI" id="CHEBI:29105"/>
        <label>1</label>
        <note>catalytic</note>
    </ligand>
</feature>
<keyword evidence="9" id="KW-0698">rRNA processing</keyword>
<feature type="binding site" evidence="12">
    <location>
        <position position="183"/>
    </location>
    <ligand>
        <name>Zn(2+)</name>
        <dbReference type="ChEBI" id="CHEBI:29105"/>
        <label>1</label>
        <note>catalytic</note>
    </ligand>
</feature>
<evidence type="ECO:0000256" key="12">
    <source>
        <dbReference type="PIRSR" id="PIRSR004803-3"/>
    </source>
</evidence>
<dbReference type="GO" id="GO:0005737">
    <property type="term" value="C:cytoplasm"/>
    <property type="evidence" value="ECO:0007669"/>
    <property type="project" value="UniProtKB-SubCell"/>
</dbReference>
<dbReference type="GO" id="GO:0004521">
    <property type="term" value="F:RNA endonuclease activity"/>
    <property type="evidence" value="ECO:0007669"/>
    <property type="project" value="UniProtKB-UniRule"/>
</dbReference>
<keyword evidence="1 9" id="KW-0963">Cytoplasm</keyword>
<evidence type="ECO:0000256" key="10">
    <source>
        <dbReference type="PIRSR" id="PIRSR004803-1"/>
    </source>
</evidence>
<evidence type="ECO:0000313" key="16">
    <source>
        <dbReference type="Proteomes" id="UP000250192"/>
    </source>
</evidence>
<evidence type="ECO:0000256" key="9">
    <source>
        <dbReference type="HAMAP-Rule" id="MF_01491"/>
    </source>
</evidence>
<feature type="region of interest" description="Disordered" evidence="13">
    <location>
        <begin position="1"/>
        <end position="23"/>
    </location>
</feature>
<proteinExistence type="inferred from homology"/>
<dbReference type="InterPro" id="IPR001279">
    <property type="entry name" value="Metallo-B-lactamas"/>
</dbReference>
<feature type="active site" description="Proton donor" evidence="10">
    <location>
        <position position="237"/>
    </location>
</feature>
<keyword evidence="6 12" id="KW-0862">Zinc</keyword>
<dbReference type="PIRSF" id="PIRSF004803">
    <property type="entry name" value="RnjA"/>
    <property type="match status" value="1"/>
</dbReference>
<dbReference type="GO" id="GO:0003723">
    <property type="term" value="F:RNA binding"/>
    <property type="evidence" value="ECO:0007669"/>
    <property type="project" value="UniProtKB-UniRule"/>
</dbReference>
<feature type="binding site" evidence="12">
    <location>
        <position position="90"/>
    </location>
    <ligand>
        <name>Ca(2+)</name>
        <dbReference type="ChEBI" id="CHEBI:29108"/>
    </ligand>
</feature>
<keyword evidence="2 9" id="KW-0540">Nuclease</keyword>
<keyword evidence="5 9" id="KW-0378">Hydrolase</keyword>
<comment type="function">
    <text evidence="9">An RNase that has 5'-3' exonuclease and possibly endonuclease activity. Involved in maturation of rRNA and in some organisms also mRNA maturation and/or decay.</text>
</comment>
<feature type="binding site" evidence="12">
    <location>
        <position position="205"/>
    </location>
    <ligand>
        <name>Zn(2+)</name>
        <dbReference type="ChEBI" id="CHEBI:29105"/>
        <label>1</label>
        <note>catalytic</note>
    </ligand>
</feature>
<dbReference type="Pfam" id="PF17770">
    <property type="entry name" value="RNase_J_C"/>
    <property type="match status" value="1"/>
</dbReference>
<feature type="binding site" evidence="12">
    <location>
        <position position="92"/>
    </location>
    <ligand>
        <name>Ca(2+)</name>
        <dbReference type="ChEBI" id="CHEBI:29108"/>
    </ligand>
</feature>
<dbReference type="InterPro" id="IPR011108">
    <property type="entry name" value="RMMBL"/>
</dbReference>
<name>A0A2X0VEJ6_9ACTO</name>
<evidence type="ECO:0000256" key="3">
    <source>
        <dbReference type="ARBA" id="ARBA00022723"/>
    </source>
</evidence>
<keyword evidence="8 9" id="KW-0694">RNA-binding</keyword>
<evidence type="ECO:0000256" key="7">
    <source>
        <dbReference type="ARBA" id="ARBA00022839"/>
    </source>
</evidence>
<dbReference type="SUPFAM" id="SSF56281">
    <property type="entry name" value="Metallo-hydrolase/oxidoreductase"/>
    <property type="match status" value="1"/>
</dbReference>
<feature type="binding site" evidence="12">
    <location>
        <position position="485"/>
    </location>
    <ligand>
        <name>Ca(2+)</name>
        <dbReference type="ChEBI" id="CHEBI:29108"/>
    </ligand>
</feature>
<dbReference type="GO" id="GO:0008270">
    <property type="term" value="F:zinc ion binding"/>
    <property type="evidence" value="ECO:0007669"/>
    <property type="project" value="InterPro"/>
</dbReference>
<dbReference type="InterPro" id="IPR030854">
    <property type="entry name" value="RNase_J_bac"/>
</dbReference>
<organism evidence="15 16">
    <name type="scientific">Schaalia odontolytica</name>
    <dbReference type="NCBI Taxonomy" id="1660"/>
    <lineage>
        <taxon>Bacteria</taxon>
        <taxon>Bacillati</taxon>
        <taxon>Actinomycetota</taxon>
        <taxon>Actinomycetes</taxon>
        <taxon>Actinomycetales</taxon>
        <taxon>Actinomycetaceae</taxon>
        <taxon>Schaalia</taxon>
    </lineage>
</organism>
<reference evidence="15 16" key="1">
    <citation type="submission" date="2018-06" db="EMBL/GenBank/DDBJ databases">
        <authorList>
            <consortium name="Pathogen Informatics"/>
            <person name="Doyle S."/>
        </authorList>
    </citation>
    <scope>NUCLEOTIDE SEQUENCE [LARGE SCALE GENOMIC DNA]</scope>
    <source>
        <strain evidence="15 16">NCTC9935</strain>
    </source>
</reference>